<evidence type="ECO:0000313" key="1">
    <source>
        <dbReference type="EMBL" id="GIY25592.1"/>
    </source>
</evidence>
<name>A0AAV4RYN5_9ARAC</name>
<sequence>MKTKCACSKNNKRLRNVKIRKQMKAKEEHKFTPTVLFSNGPFRLKYSFLTPSLQFRVPFQFDFGVLKKVEPDFEPNAYHLWRSVETYRWRRSITRRHLLGWVDSSAEHSCRKFVRGLHSDFKEEYENDYGFCTKVVITHNKKSGVIGLQGIRTTGSSTLAKDPYRGSKEPLVEMTD</sequence>
<evidence type="ECO:0000313" key="2">
    <source>
        <dbReference type="Proteomes" id="UP001054837"/>
    </source>
</evidence>
<protein>
    <submittedName>
        <fullName evidence="1">Uncharacterized protein</fullName>
    </submittedName>
</protein>
<gene>
    <name evidence="1" type="ORF">CDAR_263001</name>
</gene>
<reference evidence="1 2" key="1">
    <citation type="submission" date="2021-06" db="EMBL/GenBank/DDBJ databases">
        <title>Caerostris darwini draft genome.</title>
        <authorList>
            <person name="Kono N."/>
            <person name="Arakawa K."/>
        </authorList>
    </citation>
    <scope>NUCLEOTIDE SEQUENCE [LARGE SCALE GENOMIC DNA]</scope>
</reference>
<dbReference type="EMBL" id="BPLQ01006841">
    <property type="protein sequence ID" value="GIY25592.1"/>
    <property type="molecule type" value="Genomic_DNA"/>
</dbReference>
<keyword evidence="2" id="KW-1185">Reference proteome</keyword>
<dbReference type="Proteomes" id="UP001054837">
    <property type="component" value="Unassembled WGS sequence"/>
</dbReference>
<proteinExistence type="predicted"/>
<accession>A0AAV4RYN5</accession>
<dbReference type="AlphaFoldDB" id="A0AAV4RYN5"/>
<comment type="caution">
    <text evidence="1">The sequence shown here is derived from an EMBL/GenBank/DDBJ whole genome shotgun (WGS) entry which is preliminary data.</text>
</comment>
<organism evidence="1 2">
    <name type="scientific">Caerostris darwini</name>
    <dbReference type="NCBI Taxonomy" id="1538125"/>
    <lineage>
        <taxon>Eukaryota</taxon>
        <taxon>Metazoa</taxon>
        <taxon>Ecdysozoa</taxon>
        <taxon>Arthropoda</taxon>
        <taxon>Chelicerata</taxon>
        <taxon>Arachnida</taxon>
        <taxon>Araneae</taxon>
        <taxon>Araneomorphae</taxon>
        <taxon>Entelegynae</taxon>
        <taxon>Araneoidea</taxon>
        <taxon>Araneidae</taxon>
        <taxon>Caerostris</taxon>
    </lineage>
</organism>